<sequence>MLSPPVLTDFNKDGAVSGRAQHPSPNQTSLKPDRHLDLQQWPRRKTKALV</sequence>
<dbReference type="EMBL" id="CP069034">
    <property type="protein sequence ID" value="QRD01482.1"/>
    <property type="molecule type" value="Genomic_DNA"/>
</dbReference>
<evidence type="ECO:0000313" key="3">
    <source>
        <dbReference type="Proteomes" id="UP000663193"/>
    </source>
</evidence>
<accession>A0A7U2FAB7</accession>
<proteinExistence type="predicted"/>
<keyword evidence="3" id="KW-1185">Reference proteome</keyword>
<evidence type="ECO:0000256" key="1">
    <source>
        <dbReference type="SAM" id="MobiDB-lite"/>
    </source>
</evidence>
<name>A0A7U2FAB7_PHANO</name>
<dbReference type="Proteomes" id="UP000663193">
    <property type="component" value="Chromosome 12"/>
</dbReference>
<dbReference type="AlphaFoldDB" id="A0A7U2FAB7"/>
<feature type="region of interest" description="Disordered" evidence="1">
    <location>
        <begin position="1"/>
        <end position="50"/>
    </location>
</feature>
<organism evidence="2 3">
    <name type="scientific">Phaeosphaeria nodorum (strain SN15 / ATCC MYA-4574 / FGSC 10173)</name>
    <name type="common">Glume blotch fungus</name>
    <name type="synonym">Parastagonospora nodorum</name>
    <dbReference type="NCBI Taxonomy" id="321614"/>
    <lineage>
        <taxon>Eukaryota</taxon>
        <taxon>Fungi</taxon>
        <taxon>Dikarya</taxon>
        <taxon>Ascomycota</taxon>
        <taxon>Pezizomycotina</taxon>
        <taxon>Dothideomycetes</taxon>
        <taxon>Pleosporomycetidae</taxon>
        <taxon>Pleosporales</taxon>
        <taxon>Pleosporineae</taxon>
        <taxon>Phaeosphaeriaceae</taxon>
        <taxon>Parastagonospora</taxon>
    </lineage>
</organism>
<gene>
    <name evidence="2" type="ORF">JI435_416750</name>
</gene>
<evidence type="ECO:0000313" key="2">
    <source>
        <dbReference type="EMBL" id="QRD01482.1"/>
    </source>
</evidence>
<protein>
    <submittedName>
        <fullName evidence="2">Uncharacterized protein</fullName>
    </submittedName>
</protein>
<reference evidence="3" key="1">
    <citation type="journal article" date="2021" name="BMC Genomics">
        <title>Chromosome-level genome assembly and manually-curated proteome of model necrotroph Parastagonospora nodorum Sn15 reveals a genome-wide trove of candidate effector homologs, and redundancy of virulence-related functions within an accessory chromosome.</title>
        <authorList>
            <person name="Bertazzoni S."/>
            <person name="Jones D.A.B."/>
            <person name="Phan H.T."/>
            <person name="Tan K.-C."/>
            <person name="Hane J.K."/>
        </authorList>
    </citation>
    <scope>NUCLEOTIDE SEQUENCE [LARGE SCALE GENOMIC DNA]</scope>
    <source>
        <strain evidence="3">SN15 / ATCC MYA-4574 / FGSC 10173)</strain>
    </source>
</reference>
<dbReference type="VEuPathDB" id="FungiDB:JI435_416750"/>